<evidence type="ECO:0000256" key="1">
    <source>
        <dbReference type="ARBA" id="ARBA00009673"/>
    </source>
</evidence>
<dbReference type="PANTHER" id="PTHR10472">
    <property type="entry name" value="D-TYROSYL-TRNA TYR DEACYLASE"/>
    <property type="match status" value="1"/>
</dbReference>
<evidence type="ECO:0000256" key="2">
    <source>
        <dbReference type="ARBA" id="ARBA00022555"/>
    </source>
</evidence>
<dbReference type="RefSeq" id="WP_249512756.1">
    <property type="nucleotide sequence ID" value="NZ_CP093365.1"/>
</dbReference>
<dbReference type="InterPro" id="IPR003732">
    <property type="entry name" value="Daa-tRNA_deacyls_DTD"/>
</dbReference>
<feature type="short sequence motif" description="Gly-cisPro motif, important for rejection of L-amino acids" evidence="3">
    <location>
        <begin position="137"/>
        <end position="138"/>
    </location>
</feature>
<organism evidence="4 5">
    <name type="scientific">Bombilactobacillus thymidiniphilus</name>
    <dbReference type="NCBI Taxonomy" id="2923363"/>
    <lineage>
        <taxon>Bacteria</taxon>
        <taxon>Bacillati</taxon>
        <taxon>Bacillota</taxon>
        <taxon>Bacilli</taxon>
        <taxon>Lactobacillales</taxon>
        <taxon>Lactobacillaceae</taxon>
        <taxon>Bombilactobacillus</taxon>
    </lineage>
</organism>
<comment type="domain">
    <text evidence="3">A Gly-cisPro motif from one monomer fits into the active site of the other monomer to allow specific chiral rejection of L-amino acids.</text>
</comment>
<keyword evidence="5" id="KW-1185">Reference proteome</keyword>
<comment type="catalytic activity">
    <reaction evidence="3">
        <text>glycyl-tRNA(Ala) + H2O = tRNA(Ala) + glycine + H(+)</text>
        <dbReference type="Rhea" id="RHEA:53744"/>
        <dbReference type="Rhea" id="RHEA-COMP:9657"/>
        <dbReference type="Rhea" id="RHEA-COMP:13640"/>
        <dbReference type="ChEBI" id="CHEBI:15377"/>
        <dbReference type="ChEBI" id="CHEBI:15378"/>
        <dbReference type="ChEBI" id="CHEBI:57305"/>
        <dbReference type="ChEBI" id="CHEBI:78442"/>
        <dbReference type="ChEBI" id="CHEBI:78522"/>
    </reaction>
</comment>
<evidence type="ECO:0000313" key="4">
    <source>
        <dbReference type="EMBL" id="UQS83530.1"/>
    </source>
</evidence>
<reference evidence="4 5" key="1">
    <citation type="journal article" date="2022" name="Int. J. Syst. Evol. Microbiol.">
        <title>Apilactobacillus apisilvae sp. nov., Nicolia spurrieriana gen. nov. sp. nov., Bombilactobacillus folatiphilus sp. nov. and Bombilactobacillus thymidiniphilus sp. nov., four new lactic acid bacterial isolates from stingless bees Tetragonula carbonaria and Austroplebeia australis.</title>
        <authorList>
            <person name="Oliphant S.A."/>
            <person name="Watson-Haigh N.S."/>
            <person name="Sumby K.M."/>
            <person name="Gardner J."/>
            <person name="Groom S."/>
            <person name="Jiranek V."/>
        </authorList>
    </citation>
    <scope>NUCLEOTIDE SEQUENCE [LARGE SCALE GENOMIC DNA]</scope>
    <source>
        <strain evidence="4 5">SG4_A1</strain>
    </source>
</reference>
<dbReference type="Gene3D" id="3.50.80.10">
    <property type="entry name" value="D-tyrosyl-tRNA(Tyr) deacylase"/>
    <property type="match status" value="1"/>
</dbReference>
<dbReference type="EMBL" id="CP093365">
    <property type="protein sequence ID" value="UQS83530.1"/>
    <property type="molecule type" value="Genomic_DNA"/>
</dbReference>
<protein>
    <recommendedName>
        <fullName evidence="3">D-aminoacyl-tRNA deacylase</fullName>
        <shortName evidence="3">DTD</shortName>
        <ecNumber evidence="3">3.1.1.96</ecNumber>
    </recommendedName>
    <alternativeName>
        <fullName evidence="3">Gly-tRNA(Ala) deacylase</fullName>
        <ecNumber evidence="3">3.1.1.-</ecNumber>
    </alternativeName>
</protein>
<dbReference type="HAMAP" id="MF_00518">
    <property type="entry name" value="Deacylase_Dtd"/>
    <property type="match status" value="1"/>
</dbReference>
<comment type="subunit">
    <text evidence="3">Homodimer.</text>
</comment>
<evidence type="ECO:0000313" key="5">
    <source>
        <dbReference type="Proteomes" id="UP000831947"/>
    </source>
</evidence>
<keyword evidence="3" id="KW-0694">RNA-binding</keyword>
<dbReference type="SUPFAM" id="SSF69500">
    <property type="entry name" value="DTD-like"/>
    <property type="match status" value="1"/>
</dbReference>
<dbReference type="EC" id="3.1.1.96" evidence="3"/>
<dbReference type="Proteomes" id="UP000831947">
    <property type="component" value="Chromosome"/>
</dbReference>
<dbReference type="Pfam" id="PF02580">
    <property type="entry name" value="Tyr_Deacylase"/>
    <property type="match status" value="1"/>
</dbReference>
<proteinExistence type="inferred from homology"/>
<dbReference type="InterPro" id="IPR023509">
    <property type="entry name" value="DTD-like_sf"/>
</dbReference>
<comment type="function">
    <text evidence="3">An aminoacyl-tRNA editing enzyme that deacylates mischarged D-aminoacyl-tRNAs. Also deacylates mischarged glycyl-tRNA(Ala), protecting cells against glycine mischarging by AlaRS. Acts via tRNA-based rather than protein-based catalysis; rejects L-amino acids rather than detecting D-amino acids in the active site. By recycling D-aminoacyl-tRNA to D-amino acids and free tRNA molecules, this enzyme counteracts the toxicity associated with the formation of D-aminoacyl-tRNA entities in vivo and helps enforce protein L-homochirality.</text>
</comment>
<comment type="catalytic activity">
    <reaction evidence="3">
        <text>a D-aminoacyl-tRNA + H2O = a tRNA + a D-alpha-amino acid + H(+)</text>
        <dbReference type="Rhea" id="RHEA:13953"/>
        <dbReference type="Rhea" id="RHEA-COMP:10123"/>
        <dbReference type="Rhea" id="RHEA-COMP:10124"/>
        <dbReference type="ChEBI" id="CHEBI:15377"/>
        <dbReference type="ChEBI" id="CHEBI:15378"/>
        <dbReference type="ChEBI" id="CHEBI:59871"/>
        <dbReference type="ChEBI" id="CHEBI:78442"/>
        <dbReference type="ChEBI" id="CHEBI:79333"/>
        <dbReference type="EC" id="3.1.1.96"/>
    </reaction>
</comment>
<keyword evidence="2 3" id="KW-0820">tRNA-binding</keyword>
<dbReference type="GO" id="GO:0051499">
    <property type="term" value="F:D-aminoacyl-tRNA deacylase activity"/>
    <property type="evidence" value="ECO:0007669"/>
    <property type="project" value="UniProtKB-EC"/>
</dbReference>
<comment type="subcellular location">
    <subcellularLocation>
        <location evidence="3">Cytoplasm</location>
    </subcellularLocation>
</comment>
<dbReference type="NCBIfam" id="TIGR00256">
    <property type="entry name" value="D-aminoacyl-tRNA deacylase"/>
    <property type="match status" value="1"/>
</dbReference>
<keyword evidence="3" id="KW-0963">Cytoplasm</keyword>
<gene>
    <name evidence="3 4" type="primary">dtd</name>
    <name evidence="4" type="ORF">MOO47_07110</name>
</gene>
<name>A0ABY4PD44_9LACO</name>
<keyword evidence="3 4" id="KW-0378">Hydrolase</keyword>
<evidence type="ECO:0000256" key="3">
    <source>
        <dbReference type="HAMAP-Rule" id="MF_00518"/>
    </source>
</evidence>
<comment type="similarity">
    <text evidence="1 3">Belongs to the DTD family.</text>
</comment>
<accession>A0ABY4PD44</accession>
<dbReference type="PANTHER" id="PTHR10472:SF5">
    <property type="entry name" value="D-AMINOACYL-TRNA DEACYLASE 1"/>
    <property type="match status" value="1"/>
</dbReference>
<dbReference type="EC" id="3.1.1.-" evidence="3"/>
<sequence length="145" mass="16038">MKVLLQRVQQAQVMIDDSIYSQIGVGLLLFVGFGQNDGISQIDYLVHKIVNSRIFTDDTGKLNKSVQDINGEILSVSQFTLYADTKKGNRPSFTKALAPGRATILYDDFNQKLKNTGLRVQTGIFGADMQIGLVNDGPLTLMLER</sequence>